<dbReference type="SUPFAM" id="SSF54637">
    <property type="entry name" value="Thioesterase/thiol ester dehydrase-isomerase"/>
    <property type="match status" value="1"/>
</dbReference>
<evidence type="ECO:0000256" key="1">
    <source>
        <dbReference type="ARBA" id="ARBA00005953"/>
    </source>
</evidence>
<dbReference type="Pfam" id="PF13279">
    <property type="entry name" value="4HBT_2"/>
    <property type="match status" value="1"/>
</dbReference>
<dbReference type="Gene3D" id="3.10.129.10">
    <property type="entry name" value="Hotdog Thioesterase"/>
    <property type="match status" value="1"/>
</dbReference>
<dbReference type="Proteomes" id="UP000184335">
    <property type="component" value="Unassembled WGS sequence"/>
</dbReference>
<evidence type="ECO:0000313" key="3">
    <source>
        <dbReference type="EMBL" id="SHI42487.1"/>
    </source>
</evidence>
<evidence type="ECO:0000313" key="4">
    <source>
        <dbReference type="Proteomes" id="UP000184335"/>
    </source>
</evidence>
<dbReference type="OrthoDB" id="760345at2"/>
<keyword evidence="2 3" id="KW-0378">Hydrolase</keyword>
<dbReference type="GO" id="GO:0047617">
    <property type="term" value="F:fatty acyl-CoA hydrolase activity"/>
    <property type="evidence" value="ECO:0007669"/>
    <property type="project" value="TreeGrafter"/>
</dbReference>
<dbReference type="PANTHER" id="PTHR31793">
    <property type="entry name" value="4-HYDROXYBENZOYL-COA THIOESTERASE FAMILY MEMBER"/>
    <property type="match status" value="1"/>
</dbReference>
<dbReference type="RefSeq" id="WP_073177940.1">
    <property type="nucleotide sequence ID" value="NZ_FQYI01000001.1"/>
</dbReference>
<sequence length="169" mass="19632">MSTYFSKFRVQWADIDANRHMGNSAYMQYTAEARMRFMEQHRIGLKELNRWGVGPAILHERFSFFREIHYGQEFFVSVEIGGFSEDGAVYRFFQRFFLPDGTHIATGEATGVWIDLMLRKSTTPPDDILDVMRKYRSENCAVMSREDIKNLPFQPENVDAEILAGGLEN</sequence>
<comment type="similarity">
    <text evidence="1">Belongs to the 4-hydroxybenzoyl-CoA thioesterase family.</text>
</comment>
<dbReference type="InterPro" id="IPR029069">
    <property type="entry name" value="HotDog_dom_sf"/>
</dbReference>
<reference evidence="3 4" key="1">
    <citation type="submission" date="2016-11" db="EMBL/GenBank/DDBJ databases">
        <authorList>
            <person name="Jaros S."/>
            <person name="Januszkiewicz K."/>
            <person name="Wedrychowicz H."/>
        </authorList>
    </citation>
    <scope>NUCLEOTIDE SEQUENCE [LARGE SCALE GENOMIC DNA]</scope>
    <source>
        <strain evidence="3 4">DSM 25479</strain>
    </source>
</reference>
<dbReference type="InterPro" id="IPR050563">
    <property type="entry name" value="4-hydroxybenzoyl-CoA_TE"/>
</dbReference>
<organism evidence="3 4">
    <name type="scientific">Cruoricaptor ignavus</name>
    <dbReference type="NCBI Taxonomy" id="1118202"/>
    <lineage>
        <taxon>Bacteria</taxon>
        <taxon>Pseudomonadati</taxon>
        <taxon>Bacteroidota</taxon>
        <taxon>Flavobacteriia</taxon>
        <taxon>Flavobacteriales</taxon>
        <taxon>Weeksellaceae</taxon>
        <taxon>Cruoricaptor</taxon>
    </lineage>
</organism>
<dbReference type="AlphaFoldDB" id="A0A1M6B1E0"/>
<proteinExistence type="inferred from homology"/>
<dbReference type="STRING" id="1118202.SAMN05443429_101488"/>
<dbReference type="CDD" id="cd00586">
    <property type="entry name" value="4HBT"/>
    <property type="match status" value="1"/>
</dbReference>
<protein>
    <submittedName>
        <fullName evidence="3">Acyl-CoA thioester hydrolase</fullName>
    </submittedName>
</protein>
<keyword evidence="4" id="KW-1185">Reference proteome</keyword>
<name>A0A1M6B1E0_9FLAO</name>
<gene>
    <name evidence="3" type="ORF">SAMN05443429_101488</name>
</gene>
<dbReference type="PANTHER" id="PTHR31793:SF27">
    <property type="entry name" value="NOVEL THIOESTERASE SUPERFAMILY DOMAIN AND SAPOSIN A-TYPE DOMAIN CONTAINING PROTEIN (0610012H03RIK)"/>
    <property type="match status" value="1"/>
</dbReference>
<accession>A0A1M6B1E0</accession>
<evidence type="ECO:0000256" key="2">
    <source>
        <dbReference type="ARBA" id="ARBA00022801"/>
    </source>
</evidence>
<dbReference type="EMBL" id="FQYI01000001">
    <property type="protein sequence ID" value="SHI42487.1"/>
    <property type="molecule type" value="Genomic_DNA"/>
</dbReference>